<reference evidence="12" key="1">
    <citation type="submission" date="2022-11" db="EMBL/GenBank/DDBJ databases">
        <authorList>
            <person name="Petersen C."/>
        </authorList>
    </citation>
    <scope>NUCLEOTIDE SEQUENCE</scope>
    <source>
        <strain evidence="12">IBT 34128</strain>
    </source>
</reference>
<evidence type="ECO:0000256" key="4">
    <source>
        <dbReference type="ARBA" id="ARBA00038299"/>
    </source>
</evidence>
<dbReference type="EMBL" id="JAPMSZ010000004">
    <property type="protein sequence ID" value="KAJ5104630.1"/>
    <property type="molecule type" value="Genomic_DNA"/>
</dbReference>
<evidence type="ECO:0000256" key="3">
    <source>
        <dbReference type="ARBA" id="ARBA00022839"/>
    </source>
</evidence>
<comment type="similarity">
    <text evidence="4 5">Belongs to the 5'-3' exonuclease family.</text>
</comment>
<dbReference type="Gene3D" id="2.30.30.30">
    <property type="match status" value="1"/>
</dbReference>
<evidence type="ECO:0000259" key="7">
    <source>
        <dbReference type="Pfam" id="PF03159"/>
    </source>
</evidence>
<dbReference type="GO" id="GO:0004534">
    <property type="term" value="F:5'-3' RNA exonuclease activity"/>
    <property type="evidence" value="ECO:0007669"/>
    <property type="project" value="TreeGrafter"/>
</dbReference>
<evidence type="ECO:0000313" key="12">
    <source>
        <dbReference type="EMBL" id="KAJ5104630.1"/>
    </source>
</evidence>
<keyword evidence="2 5" id="KW-0378">Hydrolase</keyword>
<dbReference type="Gene3D" id="3.40.50.12390">
    <property type="match status" value="2"/>
</dbReference>
<comment type="function">
    <text evidence="5">Multifunctional protein that exhibits several independent functions at different levels of the cellular processes. 5'-3' exonuclease component of the nonsense-mediated mRNA decay (NMD) which is a highly conserved mRNA degradation pathway, an RNA surveillance system whose role is to identify and rid cells of mRNA with premature termination codons and thus prevents accumulation of potentially harmful truncated proteins.</text>
</comment>
<keyword evidence="3 5" id="KW-0269">Exonuclease</keyword>
<feature type="domain" description="Exoribonuclease Xrn1 D2/D3" evidence="11">
    <location>
        <begin position="914"/>
        <end position="1137"/>
    </location>
</feature>
<dbReference type="CDD" id="cd18673">
    <property type="entry name" value="PIN_XRN1-2-like"/>
    <property type="match status" value="1"/>
</dbReference>
<dbReference type="Proteomes" id="UP001141434">
    <property type="component" value="Unassembled WGS sequence"/>
</dbReference>
<dbReference type="GeneID" id="81391727"/>
<keyword evidence="5" id="KW-0866">Nonsense-mediated mRNA decay</keyword>
<dbReference type="InterPro" id="IPR047007">
    <property type="entry name" value="XRN1_D1_sf"/>
</dbReference>
<protein>
    <recommendedName>
        <fullName evidence="5">5'-3' exoribonuclease 1</fullName>
        <ecNumber evidence="5">3.1.13.-</ecNumber>
    </recommendedName>
</protein>
<evidence type="ECO:0000256" key="6">
    <source>
        <dbReference type="SAM" id="MobiDB-lite"/>
    </source>
</evidence>
<reference evidence="12" key="2">
    <citation type="journal article" date="2023" name="IMA Fungus">
        <title>Comparative genomic study of the Penicillium genus elucidates a diverse pangenome and 15 lateral gene transfer events.</title>
        <authorList>
            <person name="Petersen C."/>
            <person name="Sorensen T."/>
            <person name="Nielsen M.R."/>
            <person name="Sondergaard T.E."/>
            <person name="Sorensen J.L."/>
            <person name="Fitzpatrick D.A."/>
            <person name="Frisvad J.C."/>
            <person name="Nielsen K.L."/>
        </authorList>
    </citation>
    <scope>NUCLEOTIDE SEQUENCE</scope>
    <source>
        <strain evidence="12">IBT 34128</strain>
    </source>
</reference>
<dbReference type="InterPro" id="IPR041412">
    <property type="entry name" value="Xrn1_helical"/>
</dbReference>
<evidence type="ECO:0000313" key="13">
    <source>
        <dbReference type="Proteomes" id="UP001141434"/>
    </source>
</evidence>
<dbReference type="GO" id="GO:0005737">
    <property type="term" value="C:cytoplasm"/>
    <property type="evidence" value="ECO:0007669"/>
    <property type="project" value="UniProtKB-SubCell"/>
</dbReference>
<dbReference type="Pfam" id="PF18334">
    <property type="entry name" value="XRN1_D2_D3"/>
    <property type="match status" value="1"/>
</dbReference>
<dbReference type="InterPro" id="IPR040992">
    <property type="entry name" value="XRN1_D1"/>
</dbReference>
<dbReference type="EC" id="3.1.13.-" evidence="5"/>
<dbReference type="FunFam" id="3.40.50.12390:FF:000002">
    <property type="entry name" value="5'-3' exoribonuclease 1"/>
    <property type="match status" value="1"/>
</dbReference>
<dbReference type="Pfam" id="PF17846">
    <property type="entry name" value="XRN_M"/>
    <property type="match status" value="1"/>
</dbReference>
<dbReference type="OrthoDB" id="372487at2759"/>
<dbReference type="GO" id="GO:0003723">
    <property type="term" value="F:RNA binding"/>
    <property type="evidence" value="ECO:0007669"/>
    <property type="project" value="UniProtKB-KW"/>
</dbReference>
<feature type="domain" description="5'-3' exoribonuclease 1 SH3-like" evidence="9">
    <location>
        <begin position="1155"/>
        <end position="1225"/>
    </location>
</feature>
<dbReference type="GO" id="GO:0000184">
    <property type="term" value="P:nuclear-transcribed mRNA catabolic process, nonsense-mediated decay"/>
    <property type="evidence" value="ECO:0007669"/>
    <property type="project" value="UniProtKB-KW"/>
</dbReference>
<evidence type="ECO:0000256" key="5">
    <source>
        <dbReference type="PIRNR" id="PIRNR006743"/>
    </source>
</evidence>
<evidence type="ECO:0000259" key="9">
    <source>
        <dbReference type="Pfam" id="PF18129"/>
    </source>
</evidence>
<feature type="domain" description="Xrn1 helical" evidence="8">
    <location>
        <begin position="274"/>
        <end position="673"/>
    </location>
</feature>
<keyword evidence="1 5" id="KW-0540">Nuclease</keyword>
<dbReference type="InterPro" id="IPR041385">
    <property type="entry name" value="SH3_12"/>
</dbReference>
<dbReference type="RefSeq" id="XP_056513626.1">
    <property type="nucleotide sequence ID" value="XM_056652559.1"/>
</dbReference>
<dbReference type="Pfam" id="PF18129">
    <property type="entry name" value="SH3_12"/>
    <property type="match status" value="1"/>
</dbReference>
<feature type="compositionally biased region" description="Polar residues" evidence="6">
    <location>
        <begin position="1301"/>
        <end position="1313"/>
    </location>
</feature>
<evidence type="ECO:0000259" key="8">
    <source>
        <dbReference type="Pfam" id="PF17846"/>
    </source>
</evidence>
<name>A0A9W9FRC9_9EURO</name>
<dbReference type="Gene3D" id="1.25.40.1050">
    <property type="match status" value="1"/>
</dbReference>
<feature type="compositionally biased region" description="Polar residues" evidence="6">
    <location>
        <begin position="1358"/>
        <end position="1369"/>
    </location>
</feature>
<evidence type="ECO:0000256" key="1">
    <source>
        <dbReference type="ARBA" id="ARBA00022722"/>
    </source>
</evidence>
<gene>
    <name evidence="12" type="ORF">NUU61_001977</name>
</gene>
<comment type="caution">
    <text evidence="12">The sequence shown here is derived from an EMBL/GenBank/DDBJ whole genome shotgun (WGS) entry which is preliminary data.</text>
</comment>
<dbReference type="PANTHER" id="PTHR12341">
    <property type="entry name" value="5'-&gt;3' EXORIBONUCLEASE"/>
    <property type="match status" value="1"/>
</dbReference>
<feature type="region of interest" description="Disordered" evidence="6">
    <location>
        <begin position="1253"/>
        <end position="1406"/>
    </location>
</feature>
<dbReference type="Gene3D" id="2.30.30.750">
    <property type="match status" value="1"/>
</dbReference>
<dbReference type="Pfam" id="PF18332">
    <property type="entry name" value="XRN1_D1"/>
    <property type="match status" value="1"/>
</dbReference>
<comment type="subcellular location">
    <subcellularLocation>
        <location evidence="5">Cytoplasm</location>
    </subcellularLocation>
</comment>
<feature type="compositionally biased region" description="Acidic residues" evidence="6">
    <location>
        <begin position="460"/>
        <end position="472"/>
    </location>
</feature>
<accession>A0A9W9FRC9</accession>
<evidence type="ECO:0000259" key="10">
    <source>
        <dbReference type="Pfam" id="PF18332"/>
    </source>
</evidence>
<dbReference type="GO" id="GO:0005634">
    <property type="term" value="C:nucleus"/>
    <property type="evidence" value="ECO:0007669"/>
    <property type="project" value="TreeGrafter"/>
</dbReference>
<dbReference type="PANTHER" id="PTHR12341:SF7">
    <property type="entry name" value="5'-3' EXORIBONUCLEASE 1"/>
    <property type="match status" value="1"/>
</dbReference>
<keyword evidence="13" id="KW-1185">Reference proteome</keyword>
<feature type="domain" description="Xrn1 N-terminal" evidence="7">
    <location>
        <begin position="1"/>
        <end position="227"/>
    </location>
</feature>
<dbReference type="InterPro" id="IPR014722">
    <property type="entry name" value="Rib_uL2_dom2"/>
</dbReference>
<feature type="region of interest" description="Disordered" evidence="6">
    <location>
        <begin position="440"/>
        <end position="472"/>
    </location>
</feature>
<keyword evidence="5" id="KW-0694">RNA-binding</keyword>
<sequence length="1406" mass="159487">MGVPKFFRWLSERYPAISMLIAESRIPEFDSLYLDMNGIIHNCTHKDSDSPTFRMTEEQMFIAIFNYIEHLFGKIKPKQLFFMAVDGVAPRAKMNQQRARRFRTALDAENAKEKAIQQGLEMPKEDAFDSNCITPGTEFMAKLTQQLKYFINKKISEDTDWQGVEIVLSGHEVPGEGEHKIMEYIRRAKAQPDYHPNVRHCLYGLDADLIMLGLLSHDPHFCLLREEVTFGRQVQKKPKELEHQNFYLLHLSMVREYLELEFQELEQEGALDFQFDMERVIDDFILMAFFVGNDFLPNLPNLHINEGALALMFKIYKETLPKMGGYINEQGVINLQRLGMLVDALSHVEYRFFEAEYSDAQWIKSKKNGNDGTLELQQRPKELTLTPAQKEILKMIKKYVLNRPGKASEPKPLDFPPTLPARDRSFVEQLADELRLPWSTTENENGDRFMRLELPQTQSNDDDDDDDEDEEASMAVQRIIRKYEKAKVQEMTPEEAQQAAEQKYETKFQEWKDNYYRSKFGWGLDNQEEMRKLTENYVQGLQWVLFYYYRGIASWPWFFNYHYAPMISDVIKGLGADMNFQLGQPFRPYDQLMGVLPDRSKKIVPPAYWDLMTSPESPIIDFYPRDFDLDMNGKKMEWEAVVKIPFIDEKRLLDALKTKNQLLSPDEKARNDFGVSLKFTYSPDVQFVYPSSMPGVFPDLPNCHCVENVFDLPTMDGLEPYAGLMEGVHLGDAALAGFPSVKFLPHVGQLGFHGVCVFQQESRNESQVITLLDPGSRSNIELAKTKLGQRVHVGYPFLQEALVIRVSDELFDYILPPGEQHVVSIPHTPQQIEQWKKKATKIESTYSKRLGMIVGEVESMVHIQLLKGMIKTDDGSTIKEFADMPGQETDYALQVVVDDVVNPDERFIEREALPIEEEFPEGSRGFFLGDFNYGRPVHITGHDEGKVNGLIAAVKGREPDFAKDRVRETERYCPYMPSYAIARSLRLNPLVLAKITSSFTVDVEGQRVNLGLNLKFEARKQKVLGYSRRGDSGWEFSQKAMDLIQQYMINFPEFIAGIQRNPQGDRYRPTDFYPEEVAQLKVKEIRDWLKSIEAKNFERVPLDAEQLDSDVVKMIEQDADRLNLAQPQMQPKKVRGVPRSALLRPADVEHRLGNQTFKLGDRVVYAQDSGKVPIATRGTVVGLTRTSRTVLLDVVFDVSFMSGTTLGDRCSPFRGQTVLVSSVLNLSHRQLLASSRAATSQQTQQCPTPLTVAGYGAPLGPNGQGQLKNAPAPPPLRGPFRGAIAGQNNGPSRGGRGGLSNGQSTTLPFRTQANGGPPRGPRGRDGTNGTRGGRGQPYTRGGYVAVENGDPAEGVVQHNPNFRAQNYSQVPPPQGLDQRRGRGRGRGNGNGYRGRGRGRGVPVNGQ</sequence>
<dbReference type="InterPro" id="IPR041106">
    <property type="entry name" value="XRN1_D2_D3"/>
</dbReference>
<evidence type="ECO:0000256" key="2">
    <source>
        <dbReference type="ARBA" id="ARBA00022801"/>
    </source>
</evidence>
<dbReference type="InterPro" id="IPR027073">
    <property type="entry name" value="5_3_exoribonuclease"/>
</dbReference>
<evidence type="ECO:0000259" key="11">
    <source>
        <dbReference type="Pfam" id="PF18334"/>
    </source>
</evidence>
<dbReference type="InterPro" id="IPR004859">
    <property type="entry name" value="Xrn1_N"/>
</dbReference>
<dbReference type="InterPro" id="IPR016494">
    <property type="entry name" value="5_3_exoribonuclease_1"/>
</dbReference>
<feature type="domain" description="5'-3' exoribonuclease 1 D1" evidence="10">
    <location>
        <begin position="723"/>
        <end position="910"/>
    </location>
</feature>
<organism evidence="12 13">
    <name type="scientific">Penicillium alfredii</name>
    <dbReference type="NCBI Taxonomy" id="1506179"/>
    <lineage>
        <taxon>Eukaryota</taxon>
        <taxon>Fungi</taxon>
        <taxon>Dikarya</taxon>
        <taxon>Ascomycota</taxon>
        <taxon>Pezizomycotina</taxon>
        <taxon>Eurotiomycetes</taxon>
        <taxon>Eurotiomycetidae</taxon>
        <taxon>Eurotiales</taxon>
        <taxon>Aspergillaceae</taxon>
        <taxon>Penicillium</taxon>
    </lineage>
</organism>
<proteinExistence type="inferred from homology"/>
<dbReference type="Pfam" id="PF03159">
    <property type="entry name" value="XRN_N"/>
    <property type="match status" value="1"/>
</dbReference>
<dbReference type="GO" id="GO:0016075">
    <property type="term" value="P:rRNA catabolic process"/>
    <property type="evidence" value="ECO:0007669"/>
    <property type="project" value="TreeGrafter"/>
</dbReference>
<dbReference type="PIRSF" id="PIRSF006743">
    <property type="entry name" value="Exonuclease_Xnr1"/>
    <property type="match status" value="1"/>
</dbReference>
<dbReference type="InterPro" id="IPR047008">
    <property type="entry name" value="XRN1_SH3_sf"/>
</dbReference>
<dbReference type="Gene3D" id="2.170.260.40">
    <property type="match status" value="1"/>
</dbReference>
<keyword evidence="5" id="KW-0963">Cytoplasm</keyword>